<feature type="compositionally biased region" description="Low complexity" evidence="1">
    <location>
        <begin position="97"/>
        <end position="107"/>
    </location>
</feature>
<evidence type="ECO:0000256" key="1">
    <source>
        <dbReference type="SAM" id="MobiDB-lite"/>
    </source>
</evidence>
<feature type="region of interest" description="Disordered" evidence="1">
    <location>
        <begin position="87"/>
        <end position="123"/>
    </location>
</feature>
<evidence type="ECO:0000313" key="2">
    <source>
        <dbReference type="EMBL" id="ELU36806.1"/>
    </source>
</evidence>
<dbReference type="AlphaFoldDB" id="L8WF70"/>
<accession>L8WF70</accession>
<organism evidence="2 3">
    <name type="scientific">Thanatephorus cucumeris (strain AG1-IA)</name>
    <name type="common">Rice sheath blight fungus</name>
    <name type="synonym">Rhizoctonia solani</name>
    <dbReference type="NCBI Taxonomy" id="983506"/>
    <lineage>
        <taxon>Eukaryota</taxon>
        <taxon>Fungi</taxon>
        <taxon>Dikarya</taxon>
        <taxon>Basidiomycota</taxon>
        <taxon>Agaricomycotina</taxon>
        <taxon>Agaricomycetes</taxon>
        <taxon>Cantharellales</taxon>
        <taxon>Ceratobasidiaceae</taxon>
        <taxon>Rhizoctonia</taxon>
        <taxon>Rhizoctonia solani AG-1</taxon>
    </lineage>
</organism>
<evidence type="ECO:0000313" key="3">
    <source>
        <dbReference type="Proteomes" id="UP000011668"/>
    </source>
</evidence>
<name>L8WF70_THACA</name>
<protein>
    <submittedName>
        <fullName evidence="2">Uncharacterized protein</fullName>
    </submittedName>
</protein>
<dbReference type="Proteomes" id="UP000011668">
    <property type="component" value="Unassembled WGS sequence"/>
</dbReference>
<sequence>MIRCRKHSRGLLKSCNRKCPIMFLLAKIKVLLRITDSRNSEIAHKGIPNVGRWQIISVGGHLVRYREKLPRASLFPQNSMVVVIVNEGEGSTEEEGSGSPSSSPSASRIREAPKPGPVPRQWIRSVSPRPWTPVFDINFSQLLVNLVQSILTHNLPLPKAIDPAS</sequence>
<dbReference type="HOGENOM" id="CLU_1611929_0_0_1"/>
<reference evidence="2 3" key="1">
    <citation type="journal article" date="2013" name="Nat. Commun.">
        <title>The evolution and pathogenic mechanisms of the rice sheath blight pathogen.</title>
        <authorList>
            <person name="Zheng A."/>
            <person name="Lin R."/>
            <person name="Xu L."/>
            <person name="Qin P."/>
            <person name="Tang C."/>
            <person name="Ai P."/>
            <person name="Zhang D."/>
            <person name="Liu Y."/>
            <person name="Sun Z."/>
            <person name="Feng H."/>
            <person name="Wang Y."/>
            <person name="Chen Y."/>
            <person name="Liang X."/>
            <person name="Fu R."/>
            <person name="Li Q."/>
            <person name="Zhang J."/>
            <person name="Yu X."/>
            <person name="Xie Z."/>
            <person name="Ding L."/>
            <person name="Guan P."/>
            <person name="Tang J."/>
            <person name="Liang Y."/>
            <person name="Wang S."/>
            <person name="Deng Q."/>
            <person name="Li S."/>
            <person name="Zhu J."/>
            <person name="Wang L."/>
            <person name="Liu H."/>
            <person name="Li P."/>
        </authorList>
    </citation>
    <scope>NUCLEOTIDE SEQUENCE [LARGE SCALE GENOMIC DNA]</scope>
    <source>
        <strain evidence="3">AG-1 IA</strain>
    </source>
</reference>
<proteinExistence type="predicted"/>
<dbReference type="EMBL" id="AFRT01003048">
    <property type="protein sequence ID" value="ELU36806.1"/>
    <property type="molecule type" value="Genomic_DNA"/>
</dbReference>
<gene>
    <name evidence="2" type="ORF">AG1IA_09163</name>
</gene>
<comment type="caution">
    <text evidence="2">The sequence shown here is derived from an EMBL/GenBank/DDBJ whole genome shotgun (WGS) entry which is preliminary data.</text>
</comment>
<keyword evidence="3" id="KW-1185">Reference proteome</keyword>